<protein>
    <recommendedName>
        <fullName evidence="4">C2H2-type domain-containing protein</fullName>
    </recommendedName>
</protein>
<dbReference type="Proteomes" id="UP000078576">
    <property type="component" value="Unassembled WGS sequence"/>
</dbReference>
<evidence type="ECO:0000313" key="2">
    <source>
        <dbReference type="EMBL" id="KUI57757.1"/>
    </source>
</evidence>
<feature type="compositionally biased region" description="Polar residues" evidence="1">
    <location>
        <begin position="138"/>
        <end position="148"/>
    </location>
</feature>
<evidence type="ECO:0000313" key="3">
    <source>
        <dbReference type="Proteomes" id="UP000078576"/>
    </source>
</evidence>
<feature type="region of interest" description="Disordered" evidence="1">
    <location>
        <begin position="205"/>
        <end position="263"/>
    </location>
</feature>
<keyword evidence="3" id="KW-1185">Reference proteome</keyword>
<evidence type="ECO:0000256" key="1">
    <source>
        <dbReference type="SAM" id="MobiDB-lite"/>
    </source>
</evidence>
<accession>A0A194V1F6</accession>
<dbReference type="EMBL" id="KN714704">
    <property type="protein sequence ID" value="KUI57757.1"/>
    <property type="molecule type" value="Genomic_DNA"/>
</dbReference>
<name>A0A194V1F6_CYTMA</name>
<sequence>MPKRKATRAVGKSQKLQTLWTCPNCGSCAHARCDQCPIYPVHSTEKEKKVKNRLGQQQEKGGLYTLRHDAALHSPSTEPQPTESSTGPTCINPLDACTLPTHAAHLQAGHNTPTTFPFHKDSQQSLNQPDVDSIPHPSDSNVNDNSHYVNTHINTQDIFDWSSFDRVSQETAVSSLAPSGGDTDAPAHLSAVARRDDLESRLLSFHPRKGESDPDSDSENSSTTSVATTPTVNRAIPQIGDNKKTHPPPSPNQESQGLACPFWKKDPNRHRKCFKLRGFRRIRDVKQHLRRRHLMPIFCPRCGMQFKDKDQSKNEVQLNKHLQAVDPCHPSKFKKPEGISHSQKELLAKHTARNSGAAAQWKNIWDIVFPSHKAKKPDSAFVYPDQSEDLSSFIDFMQIGGRPLLEGHYATMFNVDGVISVFNKIHDLWRSRRGLPPSIQPARPVSSTSNIHLMNNDAFTEEHSFNYSPSMMTESLPVARGYDSNKTELWSDMDWVIPDLFS</sequence>
<organism evidence="2 3">
    <name type="scientific">Cytospora mali</name>
    <name type="common">Apple Valsa canker fungus</name>
    <name type="synonym">Valsa mali</name>
    <dbReference type="NCBI Taxonomy" id="578113"/>
    <lineage>
        <taxon>Eukaryota</taxon>
        <taxon>Fungi</taxon>
        <taxon>Dikarya</taxon>
        <taxon>Ascomycota</taxon>
        <taxon>Pezizomycotina</taxon>
        <taxon>Sordariomycetes</taxon>
        <taxon>Sordariomycetidae</taxon>
        <taxon>Diaporthales</taxon>
        <taxon>Cytosporaceae</taxon>
        <taxon>Cytospora</taxon>
    </lineage>
</organism>
<feature type="region of interest" description="Disordered" evidence="1">
    <location>
        <begin position="108"/>
        <end position="148"/>
    </location>
</feature>
<dbReference type="PANTHER" id="PTHR38166">
    <property type="entry name" value="C2H2-TYPE DOMAIN-CONTAINING PROTEIN-RELATED"/>
    <property type="match status" value="1"/>
</dbReference>
<reference evidence="3" key="1">
    <citation type="submission" date="2014-12" db="EMBL/GenBank/DDBJ databases">
        <title>Genome Sequence of Valsa Canker Pathogens Uncovers a Specific Adaption of Colonization on Woody Bark.</title>
        <authorList>
            <person name="Yin Z."/>
            <person name="Liu H."/>
            <person name="Gao X."/>
            <person name="Li Z."/>
            <person name="Song N."/>
            <person name="Ke X."/>
            <person name="Dai Q."/>
            <person name="Wu Y."/>
            <person name="Sun Y."/>
            <person name="Xu J.-R."/>
            <person name="Kang Z.K."/>
            <person name="Wang L."/>
            <person name="Huang L."/>
        </authorList>
    </citation>
    <scope>NUCLEOTIDE SEQUENCE [LARGE SCALE GENOMIC DNA]</scope>
    <source>
        <strain evidence="3">SXYL134</strain>
    </source>
</reference>
<dbReference type="OrthoDB" id="3521097at2759"/>
<proteinExistence type="predicted"/>
<dbReference type="PANTHER" id="PTHR38166:SF1">
    <property type="entry name" value="C2H2-TYPE DOMAIN-CONTAINING PROTEIN"/>
    <property type="match status" value="1"/>
</dbReference>
<feature type="compositionally biased region" description="Low complexity" evidence="1">
    <location>
        <begin position="219"/>
        <end position="232"/>
    </location>
</feature>
<gene>
    <name evidence="2" type="ORF">VP1G_05068</name>
</gene>
<dbReference type="AlphaFoldDB" id="A0A194V1F6"/>
<evidence type="ECO:0008006" key="4">
    <source>
        <dbReference type="Google" id="ProtNLM"/>
    </source>
</evidence>